<dbReference type="EMBL" id="AWEY01000036">
    <property type="protein sequence ID" value="ERK38581.1"/>
    <property type="molecule type" value="Genomic_DNA"/>
</dbReference>
<sequence length="37" mass="4126">MMQIALFLILPYTSLLFSTTLRGARTPLSLPMETGKI</sequence>
<dbReference type="Proteomes" id="UP000016648">
    <property type="component" value="Unassembled WGS sequence"/>
</dbReference>
<dbReference type="PATRIC" id="fig|1115809.3.peg.2128"/>
<evidence type="ECO:0000313" key="1">
    <source>
        <dbReference type="EMBL" id="ERK38581.1"/>
    </source>
</evidence>
<dbReference type="AlphaFoldDB" id="U2P333"/>
<protein>
    <submittedName>
        <fullName evidence="1">Uncharacterized protein</fullName>
    </submittedName>
</protein>
<reference evidence="1 2" key="1">
    <citation type="submission" date="2013-08" db="EMBL/GenBank/DDBJ databases">
        <authorList>
            <person name="Durkin A.S."/>
            <person name="Haft D.R."/>
            <person name="McCorrison J."/>
            <person name="Torralba M."/>
            <person name="Gillis M."/>
            <person name="Haft D.H."/>
            <person name="Methe B."/>
            <person name="Sutton G."/>
            <person name="Nelson K.E."/>
        </authorList>
    </citation>
    <scope>NUCLEOTIDE SEQUENCE [LARGE SCALE GENOMIC DNA]</scope>
    <source>
        <strain evidence="1 2">F0067</strain>
    </source>
</reference>
<accession>U2P333</accession>
<proteinExistence type="predicted"/>
<gene>
    <name evidence="1" type="ORF">HMPREF9135_2083</name>
</gene>
<organism evidence="1 2">
    <name type="scientific">Segatella baroniae F0067</name>
    <dbReference type="NCBI Taxonomy" id="1115809"/>
    <lineage>
        <taxon>Bacteria</taxon>
        <taxon>Pseudomonadati</taxon>
        <taxon>Bacteroidota</taxon>
        <taxon>Bacteroidia</taxon>
        <taxon>Bacteroidales</taxon>
        <taxon>Prevotellaceae</taxon>
        <taxon>Segatella</taxon>
    </lineage>
</organism>
<keyword evidence="2" id="KW-1185">Reference proteome</keyword>
<name>U2P333_9BACT</name>
<evidence type="ECO:0000313" key="2">
    <source>
        <dbReference type="Proteomes" id="UP000016648"/>
    </source>
</evidence>
<comment type="caution">
    <text evidence="1">The sequence shown here is derived from an EMBL/GenBank/DDBJ whole genome shotgun (WGS) entry which is preliminary data.</text>
</comment>